<dbReference type="AlphaFoldDB" id="A0A1M5MR33"/>
<dbReference type="GO" id="GO:0004672">
    <property type="term" value="F:protein kinase activity"/>
    <property type="evidence" value="ECO:0007669"/>
    <property type="project" value="UniProtKB-ARBA"/>
</dbReference>
<evidence type="ECO:0000259" key="3">
    <source>
        <dbReference type="PROSITE" id="PS50894"/>
    </source>
</evidence>
<feature type="domain" description="HPt" evidence="3">
    <location>
        <begin position="21"/>
        <end position="126"/>
    </location>
</feature>
<dbReference type="Pfam" id="PF01627">
    <property type="entry name" value="Hpt"/>
    <property type="match status" value="1"/>
</dbReference>
<dbReference type="PROSITE" id="PS50894">
    <property type="entry name" value="HPT"/>
    <property type="match status" value="1"/>
</dbReference>
<dbReference type="InterPro" id="IPR008207">
    <property type="entry name" value="Sig_transdc_His_kin_Hpt_dom"/>
</dbReference>
<dbReference type="Proteomes" id="UP000184221">
    <property type="component" value="Unassembled WGS sequence"/>
</dbReference>
<dbReference type="SMART" id="SM00073">
    <property type="entry name" value="HPT"/>
    <property type="match status" value="1"/>
</dbReference>
<organism evidence="4 5">
    <name type="scientific">Marivita hallyeonensis</name>
    <dbReference type="NCBI Taxonomy" id="996342"/>
    <lineage>
        <taxon>Bacteria</taxon>
        <taxon>Pseudomonadati</taxon>
        <taxon>Pseudomonadota</taxon>
        <taxon>Alphaproteobacteria</taxon>
        <taxon>Rhodobacterales</taxon>
        <taxon>Roseobacteraceae</taxon>
        <taxon>Marivita</taxon>
    </lineage>
</organism>
<dbReference type="GO" id="GO:0000160">
    <property type="term" value="P:phosphorelay signal transduction system"/>
    <property type="evidence" value="ECO:0007669"/>
    <property type="project" value="UniProtKB-KW"/>
</dbReference>
<keyword evidence="5" id="KW-1185">Reference proteome</keyword>
<proteinExistence type="predicted"/>
<gene>
    <name evidence="4" type="ORF">SAMN05443551_0615</name>
</gene>
<reference evidence="4 5" key="1">
    <citation type="submission" date="2016-11" db="EMBL/GenBank/DDBJ databases">
        <authorList>
            <person name="Jaros S."/>
            <person name="Januszkiewicz K."/>
            <person name="Wedrychowicz H."/>
        </authorList>
    </citation>
    <scope>NUCLEOTIDE SEQUENCE [LARGE SCALE GENOMIC DNA]</scope>
    <source>
        <strain evidence="4 5">DSM 29431</strain>
    </source>
</reference>
<feature type="modified residue" description="Phosphohistidine" evidence="2">
    <location>
        <position position="68"/>
    </location>
</feature>
<dbReference type="Gene3D" id="1.20.120.160">
    <property type="entry name" value="HPT domain"/>
    <property type="match status" value="1"/>
</dbReference>
<dbReference type="InterPro" id="IPR036641">
    <property type="entry name" value="HPT_dom_sf"/>
</dbReference>
<dbReference type="OrthoDB" id="7876199at2"/>
<evidence type="ECO:0000256" key="2">
    <source>
        <dbReference type="PROSITE-ProRule" id="PRU00110"/>
    </source>
</evidence>
<sequence length="126" mass="13570">MPSLSSQKSSSMDKGSRAAELSMRLASIRKDFLDRLVERRARIAALVNDIDQTAPTPEAAEGIRHNAHKIAGVAATLGFPRLGELAAALDASLVAHADQIDWEPTRDLTNELLAEIEVVLNAETAK</sequence>
<dbReference type="EMBL" id="FQXC01000001">
    <property type="protein sequence ID" value="SHG79667.1"/>
    <property type="molecule type" value="Genomic_DNA"/>
</dbReference>
<keyword evidence="1" id="KW-0902">Two-component regulatory system</keyword>
<accession>A0A1M5MR33</accession>
<protein>
    <submittedName>
        <fullName evidence="4">Hpt domain-containing protein</fullName>
    </submittedName>
</protein>
<dbReference type="STRING" id="996342.SAMN05443551_0615"/>
<name>A0A1M5MR33_9RHOB</name>
<evidence type="ECO:0000313" key="5">
    <source>
        <dbReference type="Proteomes" id="UP000184221"/>
    </source>
</evidence>
<dbReference type="RefSeq" id="WP_084066074.1">
    <property type="nucleotide sequence ID" value="NZ_FQXC01000001.1"/>
</dbReference>
<evidence type="ECO:0000313" key="4">
    <source>
        <dbReference type="EMBL" id="SHG79667.1"/>
    </source>
</evidence>
<keyword evidence="2" id="KW-0597">Phosphoprotein</keyword>
<dbReference type="SUPFAM" id="SSF47226">
    <property type="entry name" value="Histidine-containing phosphotransfer domain, HPT domain"/>
    <property type="match status" value="1"/>
</dbReference>
<evidence type="ECO:0000256" key="1">
    <source>
        <dbReference type="ARBA" id="ARBA00023012"/>
    </source>
</evidence>